<organism evidence="1 2">
    <name type="scientific">Geodermatophilus normandii</name>
    <dbReference type="NCBI Taxonomy" id="1137989"/>
    <lineage>
        <taxon>Bacteria</taxon>
        <taxon>Bacillati</taxon>
        <taxon>Actinomycetota</taxon>
        <taxon>Actinomycetes</taxon>
        <taxon>Geodermatophilales</taxon>
        <taxon>Geodermatophilaceae</taxon>
        <taxon>Geodermatophilus</taxon>
    </lineage>
</organism>
<sequence length="64" mass="6462">MFEDLKVELLPGRTTMTTAGGNGGGKKKNNKAVAVATVVQIAVIKGDYNTVTQNGTAVAVANAG</sequence>
<dbReference type="Proteomes" id="UP000471126">
    <property type="component" value="Unassembled WGS sequence"/>
</dbReference>
<comment type="caution">
    <text evidence="1">The sequence shown here is derived from an EMBL/GenBank/DDBJ whole genome shotgun (WGS) entry which is preliminary data.</text>
</comment>
<reference evidence="1 2" key="1">
    <citation type="submission" date="2019-12" db="EMBL/GenBank/DDBJ databases">
        <title>WGS of CPCC 203550 I12A-02606.</title>
        <authorList>
            <person name="Jiang Z."/>
        </authorList>
    </citation>
    <scope>NUCLEOTIDE SEQUENCE [LARGE SCALE GENOMIC DNA]</scope>
    <source>
        <strain evidence="1 2">I12A-02606</strain>
    </source>
</reference>
<gene>
    <name evidence="1" type="ORF">GCU54_16055</name>
</gene>
<protein>
    <submittedName>
        <fullName evidence="1">Uncharacterized protein</fullName>
    </submittedName>
</protein>
<evidence type="ECO:0000313" key="1">
    <source>
        <dbReference type="EMBL" id="NEM07512.1"/>
    </source>
</evidence>
<dbReference type="AlphaFoldDB" id="A0A6P0GKC2"/>
<dbReference type="EMBL" id="JAAGWE010000027">
    <property type="protein sequence ID" value="NEM07512.1"/>
    <property type="molecule type" value="Genomic_DNA"/>
</dbReference>
<accession>A0A6P0GKC2</accession>
<evidence type="ECO:0000313" key="2">
    <source>
        <dbReference type="Proteomes" id="UP000471126"/>
    </source>
</evidence>
<dbReference type="RefSeq" id="WP_163477600.1">
    <property type="nucleotide sequence ID" value="NZ_JAAGWE010000027.1"/>
</dbReference>
<name>A0A6P0GKC2_9ACTN</name>
<proteinExistence type="predicted"/>